<keyword evidence="2" id="KW-1185">Reference proteome</keyword>
<comment type="caution">
    <text evidence="1">The sequence shown here is derived from an EMBL/GenBank/DDBJ whole genome shotgun (WGS) entry which is preliminary data.</text>
</comment>
<sequence>MTERETRRPVLMVLAWCWVGVPFAYGLAELVRKAIQLFGG</sequence>
<reference evidence="1 2" key="1">
    <citation type="submission" date="2019-06" db="EMBL/GenBank/DDBJ databases">
        <title>Sequencing the genomes of 1000 actinobacteria strains.</title>
        <authorList>
            <person name="Klenk H.-P."/>
        </authorList>
    </citation>
    <scope>NUCLEOTIDE SEQUENCE [LARGE SCALE GENOMIC DNA]</scope>
    <source>
        <strain evidence="1 2">DSM 45679</strain>
    </source>
</reference>
<accession>A0A542CTT1</accession>
<protein>
    <submittedName>
        <fullName evidence="1">Uncharacterized protein</fullName>
    </submittedName>
</protein>
<organism evidence="1 2">
    <name type="scientific">Amycolatopsis cihanbeyliensis</name>
    <dbReference type="NCBI Taxonomy" id="1128664"/>
    <lineage>
        <taxon>Bacteria</taxon>
        <taxon>Bacillati</taxon>
        <taxon>Actinomycetota</taxon>
        <taxon>Actinomycetes</taxon>
        <taxon>Pseudonocardiales</taxon>
        <taxon>Pseudonocardiaceae</taxon>
        <taxon>Amycolatopsis</taxon>
    </lineage>
</organism>
<dbReference type="Proteomes" id="UP000320876">
    <property type="component" value="Unassembled WGS sequence"/>
</dbReference>
<evidence type="ECO:0000313" key="1">
    <source>
        <dbReference type="EMBL" id="TQI94229.1"/>
    </source>
</evidence>
<dbReference type="AlphaFoldDB" id="A0A542CTT1"/>
<evidence type="ECO:0000313" key="2">
    <source>
        <dbReference type="Proteomes" id="UP000320876"/>
    </source>
</evidence>
<dbReference type="RefSeq" id="WP_281287460.1">
    <property type="nucleotide sequence ID" value="NZ_VFML01000002.1"/>
</dbReference>
<gene>
    <name evidence="1" type="ORF">FB471_6387</name>
</gene>
<proteinExistence type="predicted"/>
<dbReference type="EMBL" id="VFML01000002">
    <property type="protein sequence ID" value="TQI94229.1"/>
    <property type="molecule type" value="Genomic_DNA"/>
</dbReference>
<name>A0A542CTT1_AMYCI</name>